<evidence type="ECO:0000256" key="1">
    <source>
        <dbReference type="SAM" id="SignalP"/>
    </source>
</evidence>
<dbReference type="EMBL" id="CP093326">
    <property type="protein sequence ID" value="UNK46190.1"/>
    <property type="molecule type" value="Genomic_DNA"/>
</dbReference>
<name>A0ABY3WAG1_9MICC</name>
<feature type="chain" id="PRO_5047350596" description="SprT-like domain-containing protein" evidence="1">
    <location>
        <begin position="29"/>
        <end position="381"/>
    </location>
</feature>
<organism evidence="2 3">
    <name type="scientific">Arthrobacter sulfonylureivorans</name>
    <dbReference type="NCBI Taxonomy" id="2486855"/>
    <lineage>
        <taxon>Bacteria</taxon>
        <taxon>Bacillati</taxon>
        <taxon>Actinomycetota</taxon>
        <taxon>Actinomycetes</taxon>
        <taxon>Micrococcales</taxon>
        <taxon>Micrococcaceae</taxon>
        <taxon>Arthrobacter</taxon>
    </lineage>
</organism>
<gene>
    <name evidence="2" type="ORF">MNQ99_02135</name>
</gene>
<keyword evidence="1" id="KW-0732">Signal</keyword>
<evidence type="ECO:0000313" key="2">
    <source>
        <dbReference type="EMBL" id="UNK46190.1"/>
    </source>
</evidence>
<keyword evidence="3" id="KW-1185">Reference proteome</keyword>
<accession>A0ABY3WAG1</accession>
<reference evidence="2 3" key="1">
    <citation type="submission" date="2022-03" db="EMBL/GenBank/DDBJ databases">
        <title>Isotopic signatures of nitrous oxide derived from detoxification processes.</title>
        <authorList>
            <person name="Behrendt U."/>
            <person name="Buchen C."/>
            <person name="Well R."/>
            <person name="Ulrich A."/>
            <person name="Rohe L."/>
            <person name="Kolb S."/>
            <person name="Schloter M."/>
            <person name="Horn M.A."/>
            <person name="Augustin J."/>
        </authorList>
    </citation>
    <scope>NUCLEOTIDE SEQUENCE [LARGE SCALE GENOMIC DNA]</scope>
    <source>
        <strain evidence="2 3">S4-C24</strain>
    </source>
</reference>
<protein>
    <recommendedName>
        <fullName evidence="4">SprT-like domain-containing protein</fullName>
    </recommendedName>
</protein>
<feature type="signal peptide" evidence="1">
    <location>
        <begin position="1"/>
        <end position="28"/>
    </location>
</feature>
<evidence type="ECO:0008006" key="4">
    <source>
        <dbReference type="Google" id="ProtNLM"/>
    </source>
</evidence>
<sequence length="381" mass="41640">MFARLIVALASAAAAVGLMVFAGQPAAAAEPVTIPAAPAYEAPVLYGSSLDSYRWEPSKKFTVWHDPWASTYRIALQLKSGTSWKTVGSKAPGKQGKTTLGYKMAKEGTVHMRIAATEGGRTLASSPAQKVTWKRDRSDIHHRYSNYTKPFAEAEGKVAAGDQARHGVYVWTGRSARIGALQMHKNGQWVTVQKLVWKKKSSGTPPLAIAKTPKTQSNVTRKYRIVVNASAYEKGWTSKTGTVRHENPRSYTGYRKLSYDYMKKYCPNQIITVKKGGSASTAHSGSLRIEMAPGYQGSQHKAIALHECAHIITFRLYGNGLEAMDSRLNKIFKSSNGVEMVADCMAYRMGADPKAAVNWYTQDCKGSRGTAAKNILAGKKP</sequence>
<dbReference type="Proteomes" id="UP000829069">
    <property type="component" value="Chromosome"/>
</dbReference>
<dbReference type="RefSeq" id="WP_241914265.1">
    <property type="nucleotide sequence ID" value="NZ_CP093326.1"/>
</dbReference>
<evidence type="ECO:0000313" key="3">
    <source>
        <dbReference type="Proteomes" id="UP000829069"/>
    </source>
</evidence>
<proteinExistence type="predicted"/>